<dbReference type="InterPro" id="IPR036568">
    <property type="entry name" value="GGCT-like_sf"/>
</dbReference>
<dbReference type="Proteomes" id="UP000642488">
    <property type="component" value="Unassembled WGS sequence"/>
</dbReference>
<evidence type="ECO:0000259" key="1">
    <source>
        <dbReference type="Pfam" id="PF06094"/>
    </source>
</evidence>
<evidence type="ECO:0000313" key="3">
    <source>
        <dbReference type="Proteomes" id="UP000642488"/>
    </source>
</evidence>
<dbReference type="Pfam" id="PF06094">
    <property type="entry name" value="GGACT"/>
    <property type="match status" value="1"/>
</dbReference>
<evidence type="ECO:0000313" key="2">
    <source>
        <dbReference type="EMBL" id="MBJ3761319.1"/>
    </source>
</evidence>
<dbReference type="Gene3D" id="3.10.490.10">
    <property type="entry name" value="Gamma-glutamyl cyclotransferase-like"/>
    <property type="match status" value="1"/>
</dbReference>
<proteinExistence type="predicted"/>
<dbReference type="CDD" id="cd06661">
    <property type="entry name" value="GGCT_like"/>
    <property type="match status" value="1"/>
</dbReference>
<feature type="domain" description="Gamma-glutamylcyclotransferase AIG2-like" evidence="1">
    <location>
        <begin position="11"/>
        <end position="129"/>
    </location>
</feature>
<accession>A0A934I6F7</accession>
<gene>
    <name evidence="2" type="ORF">ILP92_00950</name>
</gene>
<comment type="caution">
    <text evidence="2">The sequence shown here is derived from an EMBL/GenBank/DDBJ whole genome shotgun (WGS) entry which is preliminary data.</text>
</comment>
<reference evidence="2" key="1">
    <citation type="submission" date="2020-12" db="EMBL/GenBank/DDBJ databases">
        <title>Bacterial taxonomy.</title>
        <authorList>
            <person name="Pan X."/>
        </authorList>
    </citation>
    <scope>NUCLEOTIDE SEQUENCE</scope>
    <source>
        <strain evidence="2">KCTC 52957</strain>
    </source>
</reference>
<organism evidence="2 3">
    <name type="scientific">Palleronia pontilimi</name>
    <dbReference type="NCBI Taxonomy" id="1964209"/>
    <lineage>
        <taxon>Bacteria</taxon>
        <taxon>Pseudomonadati</taxon>
        <taxon>Pseudomonadota</taxon>
        <taxon>Alphaproteobacteria</taxon>
        <taxon>Rhodobacterales</taxon>
        <taxon>Roseobacteraceae</taxon>
        <taxon>Palleronia</taxon>
    </lineage>
</organism>
<keyword evidence="3" id="KW-1185">Reference proteome</keyword>
<dbReference type="EMBL" id="JAEKPD010000001">
    <property type="protein sequence ID" value="MBJ3761319.1"/>
    <property type="molecule type" value="Genomic_DNA"/>
</dbReference>
<dbReference type="SUPFAM" id="SSF110857">
    <property type="entry name" value="Gamma-glutamyl cyclotransferase-like"/>
    <property type="match status" value="1"/>
</dbReference>
<name>A0A934I6F7_9RHOB</name>
<dbReference type="AlphaFoldDB" id="A0A934I6F7"/>
<protein>
    <submittedName>
        <fullName evidence="2">Gamma-glutamylcyclotransferase</fullName>
    </submittedName>
</protein>
<dbReference type="InterPro" id="IPR009288">
    <property type="entry name" value="AIG2-like_dom"/>
</dbReference>
<dbReference type="InterPro" id="IPR013024">
    <property type="entry name" value="GGCT-like"/>
</dbReference>
<sequence length="140" mass="15683">MSDDPHLGDLVFVYGTLRSGFINNDATLAFRHGAELICEGWLPGLLYSTGWYPALKEEGPGRVKGEVWKLTTPGTMHVLDDYEGIDEVPPEYERVQRDVQTSRGPIQAWVYIYNDDVDPLQQIPSGDWADAFIEPGDVTL</sequence>
<dbReference type="RefSeq" id="WP_198914496.1">
    <property type="nucleotide sequence ID" value="NZ_JAEKPD010000001.1"/>
</dbReference>